<dbReference type="VEuPathDB" id="CryptoDB:Cvel_28160"/>
<organism evidence="2">
    <name type="scientific">Chromera velia CCMP2878</name>
    <dbReference type="NCBI Taxonomy" id="1169474"/>
    <lineage>
        <taxon>Eukaryota</taxon>
        <taxon>Sar</taxon>
        <taxon>Alveolata</taxon>
        <taxon>Colpodellida</taxon>
        <taxon>Chromeraceae</taxon>
        <taxon>Chromera</taxon>
    </lineage>
</organism>
<sequence length="582" mass="63166">MKKALLADFRSALEDLHAAEPLPLRLLTEDELKTKDALFEYVGNLWWLYSRRPNTNDHDIPVGLRPVFEQVWKCLENGESDMQKWEKIRKLFVKSAGETEVPPPAALDVVDPKDMWMVTLLKAINYVNRDFKQSVVFTEKGTFVPCKKCVIADRYDAKGIHIDGNQESTPPEVRTGILNEEFFAALAVKLVKDDQMLEEDSRGTRQDGVPRGVPNYVIPFFEIKIRFADRIKVSFKRRDVEREDKGSLVHVTRGAFALIAPGTPNPDKRGGLLLQARRLSTLVSNEVPPYPNGRPVILISKEGESRDVLLDACEALLGCVGAQMSASSNTQAARDTQPRITHARNRLTQVIRAAFDNFNLNPWSSFGLADADRSHPAAVAVRRMRTEGEAGVPGGVSSSDSSASGDKRVVGGSVADAGSKKPKTGEESGSAPSGTHAAAAADAAPISPASASSGAPPLVLRLADLGGAFMATAGDEGASSPREGGSVHSKPSSRALREAPALTIADRSLQDEKSASEENQRSANDRETSEATSKGSWAGDKGDFLIPWGTRSQPERKRPVTFSEVIRQTDEEVQTCRLGTTG</sequence>
<feature type="region of interest" description="Disordered" evidence="1">
    <location>
        <begin position="386"/>
        <end position="442"/>
    </location>
</feature>
<feature type="compositionally biased region" description="Low complexity" evidence="1">
    <location>
        <begin position="428"/>
        <end position="442"/>
    </location>
</feature>
<feature type="compositionally biased region" description="Low complexity" evidence="1">
    <location>
        <begin position="395"/>
        <end position="404"/>
    </location>
</feature>
<dbReference type="AlphaFoldDB" id="A0A0G4HJH0"/>
<reference evidence="2" key="1">
    <citation type="submission" date="2014-11" db="EMBL/GenBank/DDBJ databases">
        <authorList>
            <person name="Otto D Thomas"/>
            <person name="Naeem Raeece"/>
        </authorList>
    </citation>
    <scope>NUCLEOTIDE SEQUENCE</scope>
</reference>
<dbReference type="EMBL" id="CDMZ01002875">
    <property type="protein sequence ID" value="CEM44229.1"/>
    <property type="molecule type" value="Genomic_DNA"/>
</dbReference>
<evidence type="ECO:0000313" key="2">
    <source>
        <dbReference type="EMBL" id="CEM44229.1"/>
    </source>
</evidence>
<evidence type="ECO:0000256" key="1">
    <source>
        <dbReference type="SAM" id="MobiDB-lite"/>
    </source>
</evidence>
<name>A0A0G4HJH0_9ALVE</name>
<gene>
    <name evidence="2" type="ORF">Cvel_28160</name>
</gene>
<accession>A0A0G4HJH0</accession>
<proteinExistence type="predicted"/>
<feature type="compositionally biased region" description="Basic and acidic residues" evidence="1">
    <location>
        <begin position="508"/>
        <end position="529"/>
    </location>
</feature>
<protein>
    <submittedName>
        <fullName evidence="2">Uncharacterized protein</fullName>
    </submittedName>
</protein>
<feature type="region of interest" description="Disordered" evidence="1">
    <location>
        <begin position="473"/>
        <end position="560"/>
    </location>
</feature>